<feature type="signal peptide" evidence="1">
    <location>
        <begin position="1"/>
        <end position="22"/>
    </location>
</feature>
<sequence length="411" mass="44387">MTTARRLILGLFFAASASLTYAGDWPHWRGPSDLAIAEAGPAPPAEFSPSDNVVWKTPVPGRGHSSPIIVGDKVILTTADKRQQTQSVLCFNRETGKPVWTTVVNTGGLPAEIHAKNTHASPTAACDGKNLYVVFNNNDSVQVAALTLDGEILWKKQGPFKPQQFKFGYGPSPLLYDDLVIVAAEYEQGYLVALNKKDGSIVWNVGRPQISFSSPIVAKIAGRDQLLISGLNKVSSLDPKTGKELWSVEGPAVATCGTLVWEGDTVFASGGYPEKETIAIKADGSGKILWRAPVKCYEQSMLAAGGYVYAFSDDGIAFCWNAETGEEMWKRRLGGPVSSSPTLAGDTIFAFNERGKCFVFKTNPEKFELVAENQLGDEAFASPSFCDGKMFMRTADSSSGTRQETLYCIGE</sequence>
<dbReference type="PANTHER" id="PTHR34512">
    <property type="entry name" value="CELL SURFACE PROTEIN"/>
    <property type="match status" value="1"/>
</dbReference>
<dbReference type="Gene3D" id="2.130.10.10">
    <property type="entry name" value="YVTN repeat-like/Quinoprotein amine dehydrogenase"/>
    <property type="match status" value="2"/>
</dbReference>
<dbReference type="EMBL" id="PUIB01000010">
    <property type="protein sequence ID" value="PQO40035.1"/>
    <property type="molecule type" value="Genomic_DNA"/>
</dbReference>
<dbReference type="RefSeq" id="WP_105352738.1">
    <property type="nucleotide sequence ID" value="NZ_PUIB01000010.1"/>
</dbReference>
<proteinExistence type="predicted"/>
<dbReference type="Proteomes" id="UP000239388">
    <property type="component" value="Unassembled WGS sequence"/>
</dbReference>
<dbReference type="AlphaFoldDB" id="A0A2S8G6E0"/>
<feature type="chain" id="PRO_5015492745" evidence="1">
    <location>
        <begin position="23"/>
        <end position="411"/>
    </location>
</feature>
<dbReference type="Gene3D" id="2.40.10.480">
    <property type="match status" value="1"/>
</dbReference>
<dbReference type="InterPro" id="IPR018391">
    <property type="entry name" value="PQQ_b-propeller_rpt"/>
</dbReference>
<feature type="domain" description="Pyrrolo-quinoline quinone repeat" evidence="2">
    <location>
        <begin position="86"/>
        <end position="330"/>
    </location>
</feature>
<organism evidence="3 4">
    <name type="scientific">Blastopirellula marina</name>
    <dbReference type="NCBI Taxonomy" id="124"/>
    <lineage>
        <taxon>Bacteria</taxon>
        <taxon>Pseudomonadati</taxon>
        <taxon>Planctomycetota</taxon>
        <taxon>Planctomycetia</taxon>
        <taxon>Pirellulales</taxon>
        <taxon>Pirellulaceae</taxon>
        <taxon>Blastopirellula</taxon>
    </lineage>
</organism>
<dbReference type="InterPro" id="IPR015943">
    <property type="entry name" value="WD40/YVTN_repeat-like_dom_sf"/>
</dbReference>
<comment type="caution">
    <text evidence="3">The sequence shown here is derived from an EMBL/GenBank/DDBJ whole genome shotgun (WGS) entry which is preliminary data.</text>
</comment>
<protein>
    <submittedName>
        <fullName evidence="3">Dehydrogenase</fullName>
    </submittedName>
</protein>
<gene>
    <name evidence="3" type="ORF">C5Y98_06885</name>
</gene>
<dbReference type="Pfam" id="PF13360">
    <property type="entry name" value="PQQ_2"/>
    <property type="match status" value="1"/>
</dbReference>
<dbReference type="SUPFAM" id="SSF50998">
    <property type="entry name" value="Quinoprotein alcohol dehydrogenase-like"/>
    <property type="match status" value="1"/>
</dbReference>
<dbReference type="InterPro" id="IPR011047">
    <property type="entry name" value="Quinoprotein_ADH-like_sf"/>
</dbReference>
<dbReference type="SMART" id="SM00564">
    <property type="entry name" value="PQQ"/>
    <property type="match status" value="4"/>
</dbReference>
<dbReference type="OrthoDB" id="244732at2"/>
<evidence type="ECO:0000313" key="4">
    <source>
        <dbReference type="Proteomes" id="UP000239388"/>
    </source>
</evidence>
<evidence type="ECO:0000313" key="3">
    <source>
        <dbReference type="EMBL" id="PQO40035.1"/>
    </source>
</evidence>
<evidence type="ECO:0000256" key="1">
    <source>
        <dbReference type="SAM" id="SignalP"/>
    </source>
</evidence>
<dbReference type="InterPro" id="IPR002372">
    <property type="entry name" value="PQQ_rpt_dom"/>
</dbReference>
<evidence type="ECO:0000259" key="2">
    <source>
        <dbReference type="Pfam" id="PF13360"/>
    </source>
</evidence>
<dbReference type="PANTHER" id="PTHR34512:SF30">
    <property type="entry name" value="OUTER MEMBRANE PROTEIN ASSEMBLY FACTOR BAMB"/>
    <property type="match status" value="1"/>
</dbReference>
<reference evidence="3 4" key="1">
    <citation type="submission" date="2018-02" db="EMBL/GenBank/DDBJ databases">
        <title>Comparative genomes isolates from brazilian mangrove.</title>
        <authorList>
            <person name="Araujo J.E."/>
            <person name="Taketani R.G."/>
            <person name="Silva M.C.P."/>
            <person name="Loureco M.V."/>
            <person name="Andreote F.D."/>
        </authorList>
    </citation>
    <scope>NUCLEOTIDE SEQUENCE [LARGE SCALE GENOMIC DNA]</scope>
    <source>
        <strain evidence="3 4">NAP PRIS-MGV</strain>
    </source>
</reference>
<accession>A0A2S8G6E0</accession>
<name>A0A2S8G6E0_9BACT</name>
<keyword evidence="1" id="KW-0732">Signal</keyword>